<sequence>MRLRKSEPEKANAKVNQKPYKANHTEQTLEQAKGHKKLYLAALAVILFLACVSLMFSTQYSISKEPIHKVAPKINSKKPIADKPVLFIRASEFPRILFHHVSSVFQRLGYKVTFNGKDDWDVMWTHSDPFDEFPPDKLKAHQLVNKVPGIRFLTSKLHLAIAGGPGIPPSFQLLEDKEKFLKYVEENPKDKFLVKGNTHGMVKLQPFNEINLHSSSRTTFIQKFIDNPLLIDGHFFDFGVYVIVTSVNPLRVYRLENDLGYRFCKEPYHPLDANNTAQYVVGDFNFWPSVEFPASKKYLDASYSFKYALDANIAEAGKDPKRMWEQVDKLIIRAFLHREKNILSVFKDAKHKRSFFELVQFDFIVDENLNVYLTEVNMSPNLSSAQYPPYAIKYEQVLFSLLSLVGLASFIHPPHQNEQMAKDMTVANRNIMVYRDVCVECNDCSKFECKLCVTCLEDDFAEDLKMAYKENMNKYEAKRLFPPKMTQEEAKFGIPTEYSNLSEKNLLQFRWYQGKCLVDDSWC</sequence>
<evidence type="ECO:0000256" key="2">
    <source>
        <dbReference type="SAM" id="Phobius"/>
    </source>
</evidence>
<dbReference type="EMBL" id="CADEPI010000054">
    <property type="protein sequence ID" value="CAB3370657.1"/>
    <property type="molecule type" value="Genomic_DNA"/>
</dbReference>
<dbReference type="InterPro" id="IPR053317">
    <property type="entry name" value="Tubulin_polyglutamylase"/>
</dbReference>
<accession>A0A8S1CFR6</accession>
<dbReference type="SUPFAM" id="SSF56059">
    <property type="entry name" value="Glutathione synthetase ATP-binding domain-like"/>
    <property type="match status" value="1"/>
</dbReference>
<protein>
    <submittedName>
        <fullName evidence="3">Uncharacterized protein</fullName>
    </submittedName>
</protein>
<feature type="region of interest" description="Disordered" evidence="1">
    <location>
        <begin position="1"/>
        <end position="23"/>
    </location>
</feature>
<name>A0A8S1CFR6_9INSE</name>
<reference evidence="3 4" key="1">
    <citation type="submission" date="2020-04" db="EMBL/GenBank/DDBJ databases">
        <authorList>
            <person name="Alioto T."/>
            <person name="Alioto T."/>
            <person name="Gomez Garrido J."/>
        </authorList>
    </citation>
    <scope>NUCLEOTIDE SEQUENCE [LARGE SCALE GENOMIC DNA]</scope>
</reference>
<proteinExistence type="predicted"/>
<gene>
    <name evidence="3" type="ORF">CLODIP_2_CD04498</name>
</gene>
<dbReference type="OrthoDB" id="202825at2759"/>
<dbReference type="InterPro" id="IPR004344">
    <property type="entry name" value="TTL/TTLL_fam"/>
</dbReference>
<feature type="transmembrane region" description="Helical" evidence="2">
    <location>
        <begin position="38"/>
        <end position="56"/>
    </location>
</feature>
<dbReference type="PROSITE" id="PS51221">
    <property type="entry name" value="TTL"/>
    <property type="match status" value="1"/>
</dbReference>
<evidence type="ECO:0000313" key="4">
    <source>
        <dbReference type="Proteomes" id="UP000494165"/>
    </source>
</evidence>
<dbReference type="Gene3D" id="3.30.470.20">
    <property type="entry name" value="ATP-grasp fold, B domain"/>
    <property type="match status" value="1"/>
</dbReference>
<keyword evidence="2" id="KW-1133">Transmembrane helix</keyword>
<evidence type="ECO:0000313" key="3">
    <source>
        <dbReference type="EMBL" id="CAB3370657.1"/>
    </source>
</evidence>
<dbReference type="PANTHER" id="PTHR47113">
    <property type="entry name" value="LD09343P"/>
    <property type="match status" value="1"/>
</dbReference>
<evidence type="ECO:0000256" key="1">
    <source>
        <dbReference type="SAM" id="MobiDB-lite"/>
    </source>
</evidence>
<dbReference type="PANTHER" id="PTHR47113:SF1">
    <property type="entry name" value="LD09343P"/>
    <property type="match status" value="1"/>
</dbReference>
<organism evidence="3 4">
    <name type="scientific">Cloeon dipterum</name>
    <dbReference type="NCBI Taxonomy" id="197152"/>
    <lineage>
        <taxon>Eukaryota</taxon>
        <taxon>Metazoa</taxon>
        <taxon>Ecdysozoa</taxon>
        <taxon>Arthropoda</taxon>
        <taxon>Hexapoda</taxon>
        <taxon>Insecta</taxon>
        <taxon>Pterygota</taxon>
        <taxon>Palaeoptera</taxon>
        <taxon>Ephemeroptera</taxon>
        <taxon>Pisciforma</taxon>
        <taxon>Baetidae</taxon>
        <taxon>Cloeon</taxon>
    </lineage>
</organism>
<feature type="compositionally biased region" description="Basic and acidic residues" evidence="1">
    <location>
        <begin position="1"/>
        <end position="12"/>
    </location>
</feature>
<dbReference type="Proteomes" id="UP000494165">
    <property type="component" value="Unassembled WGS sequence"/>
</dbReference>
<keyword evidence="4" id="KW-1185">Reference proteome</keyword>
<keyword evidence="2" id="KW-0472">Membrane</keyword>
<dbReference type="AlphaFoldDB" id="A0A8S1CFR6"/>
<dbReference type="Pfam" id="PF03133">
    <property type="entry name" value="TTL"/>
    <property type="match status" value="1"/>
</dbReference>
<comment type="caution">
    <text evidence="3">The sequence shown here is derived from an EMBL/GenBank/DDBJ whole genome shotgun (WGS) entry which is preliminary data.</text>
</comment>
<keyword evidence="2" id="KW-0812">Transmembrane</keyword>